<dbReference type="PANTHER" id="PTHR23028">
    <property type="entry name" value="ACETYLTRANSFERASE"/>
    <property type="match status" value="1"/>
</dbReference>
<organism evidence="3 4">
    <name type="scientific">Donghicola mangrovi</name>
    <dbReference type="NCBI Taxonomy" id="2729614"/>
    <lineage>
        <taxon>Bacteria</taxon>
        <taxon>Pseudomonadati</taxon>
        <taxon>Pseudomonadota</taxon>
        <taxon>Alphaproteobacteria</taxon>
        <taxon>Rhodobacterales</taxon>
        <taxon>Roseobacteraceae</taxon>
        <taxon>Donghicola</taxon>
    </lineage>
</organism>
<keyword evidence="1" id="KW-0812">Transmembrane</keyword>
<evidence type="ECO:0000256" key="1">
    <source>
        <dbReference type="SAM" id="Phobius"/>
    </source>
</evidence>
<feature type="domain" description="Acyltransferase 3" evidence="2">
    <location>
        <begin position="13"/>
        <end position="331"/>
    </location>
</feature>
<accession>A0A850QAP1</accession>
<feature type="transmembrane region" description="Helical" evidence="1">
    <location>
        <begin position="80"/>
        <end position="102"/>
    </location>
</feature>
<dbReference type="GO" id="GO:0016020">
    <property type="term" value="C:membrane"/>
    <property type="evidence" value="ECO:0007669"/>
    <property type="project" value="TreeGrafter"/>
</dbReference>
<dbReference type="InterPro" id="IPR050879">
    <property type="entry name" value="Acyltransferase_3"/>
</dbReference>
<dbReference type="Proteomes" id="UP000592216">
    <property type="component" value="Unassembled WGS sequence"/>
</dbReference>
<dbReference type="AlphaFoldDB" id="A0A850QAP1"/>
<dbReference type="PANTHER" id="PTHR23028:SF131">
    <property type="entry name" value="BLR2367 PROTEIN"/>
    <property type="match status" value="1"/>
</dbReference>
<keyword evidence="1" id="KW-1133">Transmembrane helix</keyword>
<gene>
    <name evidence="3" type="ORF">HJ536_06485</name>
</gene>
<feature type="transmembrane region" description="Helical" evidence="1">
    <location>
        <begin position="198"/>
        <end position="215"/>
    </location>
</feature>
<keyword evidence="3" id="KW-0808">Transferase</keyword>
<feature type="transmembrane region" description="Helical" evidence="1">
    <location>
        <begin position="314"/>
        <end position="334"/>
    </location>
</feature>
<feature type="transmembrane region" description="Helical" evidence="1">
    <location>
        <begin position="222"/>
        <end position="241"/>
    </location>
</feature>
<dbReference type="InterPro" id="IPR002656">
    <property type="entry name" value="Acyl_transf_3_dom"/>
</dbReference>
<reference evidence="3 4" key="1">
    <citation type="submission" date="2020-04" db="EMBL/GenBank/DDBJ databases">
        <title>Donghicola sp., a member of the Rhodobacteraceae family isolated from mangrove forest in Thailand.</title>
        <authorList>
            <person name="Charoenyingcharoen P."/>
            <person name="Yukphan P."/>
        </authorList>
    </citation>
    <scope>NUCLEOTIDE SEQUENCE [LARGE SCALE GENOMIC DNA]</scope>
    <source>
        <strain evidence="3 4">B5-SW-15</strain>
    </source>
</reference>
<evidence type="ECO:0000259" key="2">
    <source>
        <dbReference type="Pfam" id="PF01757"/>
    </source>
</evidence>
<protein>
    <submittedName>
        <fullName evidence="3">Acyltransferase</fullName>
    </submittedName>
</protein>
<dbReference type="RefSeq" id="WP_177157093.1">
    <property type="nucleotide sequence ID" value="NZ_JABCJE010000002.1"/>
</dbReference>
<dbReference type="GO" id="GO:0000271">
    <property type="term" value="P:polysaccharide biosynthetic process"/>
    <property type="evidence" value="ECO:0007669"/>
    <property type="project" value="TreeGrafter"/>
</dbReference>
<feature type="transmembrane region" description="Helical" evidence="1">
    <location>
        <begin position="16"/>
        <end position="35"/>
    </location>
</feature>
<feature type="transmembrane region" description="Helical" evidence="1">
    <location>
        <begin position="168"/>
        <end position="186"/>
    </location>
</feature>
<comment type="caution">
    <text evidence="3">The sequence shown here is derived from an EMBL/GenBank/DDBJ whole genome shotgun (WGS) entry which is preliminary data.</text>
</comment>
<sequence>MNHVIQLNTRLTGIQVGRAFAALAVVIFHANNFILPEKIFDKVDAGSFFNLGYAGVDFFFVLSGFIILKFQANQAGKFAFAYSFILKRAMRIFPFFWIVLIVQISEKILFNQSEFFDAYTISDILFSFALLPLNEKFDIVRVSWTLKHEILFYLIFSVSLFRRKLGTALLLVWLSAILAKLIFQFSPSYPFNFLFDTYNLLFFLGMLASVSLSVFSKSGCNYSLVFGILLFFTPGLLKTTILSPCDESFSPIFYGFASMLIVIGLSGSNISWNDKLIRVGDASFSIYLCHMPIMLLICKLLSKTGFFFEIGPFWSLFVLTLASTIFGCIVYLYIEKPVTRYFSKLLLK</sequence>
<dbReference type="GO" id="GO:0016747">
    <property type="term" value="F:acyltransferase activity, transferring groups other than amino-acyl groups"/>
    <property type="evidence" value="ECO:0007669"/>
    <property type="project" value="InterPro"/>
</dbReference>
<evidence type="ECO:0000313" key="3">
    <source>
        <dbReference type="EMBL" id="NVO23001.1"/>
    </source>
</evidence>
<dbReference type="EMBL" id="JABCJE010000002">
    <property type="protein sequence ID" value="NVO23001.1"/>
    <property type="molecule type" value="Genomic_DNA"/>
</dbReference>
<feature type="transmembrane region" description="Helical" evidence="1">
    <location>
        <begin position="253"/>
        <end position="272"/>
    </location>
</feature>
<dbReference type="Pfam" id="PF01757">
    <property type="entry name" value="Acyl_transf_3"/>
    <property type="match status" value="1"/>
</dbReference>
<keyword evidence="1" id="KW-0472">Membrane</keyword>
<evidence type="ECO:0000313" key="4">
    <source>
        <dbReference type="Proteomes" id="UP000592216"/>
    </source>
</evidence>
<proteinExistence type="predicted"/>
<name>A0A850QAP1_9RHOB</name>
<feature type="transmembrane region" description="Helical" evidence="1">
    <location>
        <begin position="284"/>
        <end position="302"/>
    </location>
</feature>
<feature type="transmembrane region" description="Helical" evidence="1">
    <location>
        <begin position="47"/>
        <end position="68"/>
    </location>
</feature>
<keyword evidence="3" id="KW-0012">Acyltransferase</keyword>